<sequence length="76" mass="8412">MAIVDEERRKMLSAHSIGPRMIGYLEIIGIERLADLKGQNAGEIGFRINAALGRDHITCQGLRALKSLIDHAEQQT</sequence>
<organism evidence="1 2">
    <name type="scientific">Ferirhizobium litorale</name>
    <dbReference type="NCBI Taxonomy" id="2927786"/>
    <lineage>
        <taxon>Bacteria</taxon>
        <taxon>Pseudomonadati</taxon>
        <taxon>Pseudomonadota</taxon>
        <taxon>Alphaproteobacteria</taxon>
        <taxon>Hyphomicrobiales</taxon>
        <taxon>Rhizobiaceae</taxon>
        <taxon>Ferirhizobium</taxon>
    </lineage>
</organism>
<evidence type="ECO:0000313" key="1">
    <source>
        <dbReference type="EMBL" id="MDI7924628.1"/>
    </source>
</evidence>
<comment type="caution">
    <text evidence="1">The sequence shown here is derived from an EMBL/GenBank/DDBJ whole genome shotgun (WGS) entry which is preliminary data.</text>
</comment>
<keyword evidence="2" id="KW-1185">Reference proteome</keyword>
<protein>
    <submittedName>
        <fullName evidence="1">Uncharacterized protein</fullName>
    </submittedName>
</protein>
<evidence type="ECO:0000313" key="2">
    <source>
        <dbReference type="Proteomes" id="UP001161580"/>
    </source>
</evidence>
<dbReference type="AlphaFoldDB" id="A0AAE3U5M4"/>
<proteinExistence type="predicted"/>
<accession>A0AAE3U5M4</accession>
<gene>
    <name evidence="1" type="ORF">MRS75_21420</name>
</gene>
<reference evidence="1" key="1">
    <citation type="submission" date="2022-03" db="EMBL/GenBank/DDBJ databases">
        <title>Fererhizobium litorale gen. nov., sp. nov., isolated from sandy sediments of the Sea of Japan seashore.</title>
        <authorList>
            <person name="Romanenko L."/>
            <person name="Kurilenko V."/>
            <person name="Otstavnykh N."/>
            <person name="Svetashev V."/>
            <person name="Tekutyeva L."/>
            <person name="Isaeva M."/>
            <person name="Mikhailov V."/>
        </authorList>
    </citation>
    <scope>NUCLEOTIDE SEQUENCE</scope>
    <source>
        <strain evidence="1">KMM 9576</strain>
    </source>
</reference>
<name>A0AAE3U5M4_9HYPH</name>
<dbReference type="EMBL" id="JALDYZ010000016">
    <property type="protein sequence ID" value="MDI7924628.1"/>
    <property type="molecule type" value="Genomic_DNA"/>
</dbReference>
<dbReference type="RefSeq" id="WP_311788597.1">
    <property type="nucleotide sequence ID" value="NZ_JALDYY010000017.1"/>
</dbReference>
<dbReference type="Proteomes" id="UP001161580">
    <property type="component" value="Unassembled WGS sequence"/>
</dbReference>